<dbReference type="RefSeq" id="WP_025909567.1">
    <property type="nucleotide sequence ID" value="NZ_KQ758628.1"/>
</dbReference>
<gene>
    <name evidence="3" type="ORF">AS180_02045</name>
</gene>
<dbReference type="Proteomes" id="UP000053681">
    <property type="component" value="Unassembled WGS sequence"/>
</dbReference>
<dbReference type="Pfam" id="PF00296">
    <property type="entry name" value="Bac_luciferase"/>
    <property type="match status" value="1"/>
</dbReference>
<organism evidence="3 4">
    <name type="scientific">Priestia veravalensis</name>
    <dbReference type="NCBI Taxonomy" id="1414648"/>
    <lineage>
        <taxon>Bacteria</taxon>
        <taxon>Bacillati</taxon>
        <taxon>Bacillota</taxon>
        <taxon>Bacilli</taxon>
        <taxon>Bacillales</taxon>
        <taxon>Bacillaceae</taxon>
        <taxon>Priestia</taxon>
    </lineage>
</organism>
<keyword evidence="4" id="KW-1185">Reference proteome</keyword>
<dbReference type="InterPro" id="IPR036661">
    <property type="entry name" value="Luciferase-like_sf"/>
</dbReference>
<accession>A0A0V8JQP3</accession>
<sequence>MKLSILDQSPIRMGQEPQQALVESVELAKLADKLGYTRYWMSEHHDLKGLASSAPEVMLSYIGAQTKKIRLGPGAVLLPYYKPYKVAEVYNTLAALLPDRVDIGLGRAPGGGTDVMTTLSDNFLQQAFKMPALVEELLHFLNYKKSAVTGLKAAPLPAVSPVPWILGTSKKSALLAAKYGLPYAFGQFMSNKDLEEILHEYRTSFQSHRGQQHPEALLTVSVICAETDEKAKELAHSALAWSIQSERGDGKVGLLPVDEAKKYIDELPDDQVKADIEKKMLIGSPTTIKHKLKSMQDAYQVDEFMLVSFIPSFEERLQSYELLAHEIFTEERLGHK</sequence>
<dbReference type="PANTHER" id="PTHR30137">
    <property type="entry name" value="LUCIFERASE-LIKE MONOOXYGENASE"/>
    <property type="match status" value="1"/>
</dbReference>
<dbReference type="GO" id="GO:0005829">
    <property type="term" value="C:cytosol"/>
    <property type="evidence" value="ECO:0007669"/>
    <property type="project" value="TreeGrafter"/>
</dbReference>
<dbReference type="InterPro" id="IPR050766">
    <property type="entry name" value="Bact_Lucif_Oxidored"/>
</dbReference>
<proteinExistence type="predicted"/>
<evidence type="ECO:0000256" key="1">
    <source>
        <dbReference type="ARBA" id="ARBA00007789"/>
    </source>
</evidence>
<dbReference type="CDD" id="cd00347">
    <property type="entry name" value="Flavin_utilizing_monoxygenases"/>
    <property type="match status" value="2"/>
</dbReference>
<feature type="domain" description="Luciferase-like" evidence="2">
    <location>
        <begin position="1"/>
        <end position="298"/>
    </location>
</feature>
<evidence type="ECO:0000313" key="3">
    <source>
        <dbReference type="EMBL" id="KSU89362.1"/>
    </source>
</evidence>
<dbReference type="Gene3D" id="3.20.20.30">
    <property type="entry name" value="Luciferase-like domain"/>
    <property type="match status" value="1"/>
</dbReference>
<dbReference type="GO" id="GO:0016705">
    <property type="term" value="F:oxidoreductase activity, acting on paired donors, with incorporation or reduction of molecular oxygen"/>
    <property type="evidence" value="ECO:0007669"/>
    <property type="project" value="InterPro"/>
</dbReference>
<dbReference type="EMBL" id="LNQP01000005">
    <property type="protein sequence ID" value="KSU89362.1"/>
    <property type="molecule type" value="Genomic_DNA"/>
</dbReference>
<dbReference type="SUPFAM" id="SSF51679">
    <property type="entry name" value="Bacterial luciferase-like"/>
    <property type="match status" value="1"/>
</dbReference>
<evidence type="ECO:0000313" key="4">
    <source>
        <dbReference type="Proteomes" id="UP000053681"/>
    </source>
</evidence>
<dbReference type="InterPro" id="IPR011251">
    <property type="entry name" value="Luciferase-like_dom"/>
</dbReference>
<dbReference type="InterPro" id="IPR019949">
    <property type="entry name" value="CmoO-like"/>
</dbReference>
<comment type="caution">
    <text evidence="3">The sequence shown here is derived from an EMBL/GenBank/DDBJ whole genome shotgun (WGS) entry which is preliminary data.</text>
</comment>
<evidence type="ECO:0000259" key="2">
    <source>
        <dbReference type="Pfam" id="PF00296"/>
    </source>
</evidence>
<name>A0A0V8JQP3_9BACI</name>
<reference evidence="3 4" key="1">
    <citation type="submission" date="2015-11" db="EMBL/GenBank/DDBJ databases">
        <title>Bacillus caseinolyticus sp nov.</title>
        <authorList>
            <person name="Dastager S.G."/>
            <person name="Mawlankar R."/>
        </authorList>
    </citation>
    <scope>NUCLEOTIDE SEQUENCE [LARGE SCALE GENOMIC DNA]</scope>
    <source>
        <strain evidence="3 4">SGD-V-76</strain>
    </source>
</reference>
<dbReference type="PANTHER" id="PTHR30137:SF20">
    <property type="entry name" value="N-ACETYL-S-ALKYLCYSTEINE MONOOXYGENASE"/>
    <property type="match status" value="1"/>
</dbReference>
<dbReference type="AlphaFoldDB" id="A0A0V8JQP3"/>
<protein>
    <submittedName>
        <fullName evidence="3">Luciferase</fullName>
    </submittedName>
</protein>
<comment type="similarity">
    <text evidence="1">To bacterial alkanal monooxygenase alpha and beta chains.</text>
</comment>
<dbReference type="NCBIfam" id="TIGR03558">
    <property type="entry name" value="oxido_grp_1"/>
    <property type="match status" value="1"/>
</dbReference>